<evidence type="ECO:0000313" key="8">
    <source>
        <dbReference type="Proteomes" id="UP000000763"/>
    </source>
</evidence>
<sequence>MDSFLATISDSVAATDGAAAMTAAAPLAAMRSNPFSDVATRSSFRQIHDRYSSILHAIKSSHGKAARKLKVVRAIRKVSRACGAAAAASVAVAAHLLFFGLLVGVPGPLLPAPLRPRPLLPVAPPPTSLGLPLRHADATSVRNPTQTSAMVVVAAAVDRRRSNRLQVAVMVYGEKLPIPEIVAIDDQSDGKSSLLEGGGSV</sequence>
<evidence type="ECO:0000313" key="7">
    <source>
        <dbReference type="EMBL" id="BAD62172.1"/>
    </source>
</evidence>
<evidence type="ECO:0000256" key="5">
    <source>
        <dbReference type="ARBA" id="ARBA00023136"/>
    </source>
</evidence>
<comment type="subcellular location">
    <subcellularLocation>
        <location evidence="1">Membrane</location>
    </subcellularLocation>
</comment>
<name>Q5Z522_ORYSJ</name>
<keyword evidence="5 6" id="KW-0472">Membrane</keyword>
<organism evidence="7 8">
    <name type="scientific">Oryza sativa subsp. japonica</name>
    <name type="common">Rice</name>
    <dbReference type="NCBI Taxonomy" id="39947"/>
    <lineage>
        <taxon>Eukaryota</taxon>
        <taxon>Viridiplantae</taxon>
        <taxon>Streptophyta</taxon>
        <taxon>Embryophyta</taxon>
        <taxon>Tracheophyta</taxon>
        <taxon>Spermatophyta</taxon>
        <taxon>Magnoliopsida</taxon>
        <taxon>Liliopsida</taxon>
        <taxon>Poales</taxon>
        <taxon>Poaceae</taxon>
        <taxon>BOP clade</taxon>
        <taxon>Oryzoideae</taxon>
        <taxon>Oryzeae</taxon>
        <taxon>Oryzinae</taxon>
        <taxon>Oryza</taxon>
        <taxon>Oryza sativa</taxon>
    </lineage>
</organism>
<evidence type="ECO:0000256" key="6">
    <source>
        <dbReference type="SAM" id="Phobius"/>
    </source>
</evidence>
<feature type="transmembrane region" description="Helical" evidence="6">
    <location>
        <begin position="83"/>
        <end position="105"/>
    </location>
</feature>
<dbReference type="AlphaFoldDB" id="Q5Z522"/>
<evidence type="ECO:0000256" key="3">
    <source>
        <dbReference type="ARBA" id="ARBA00022692"/>
    </source>
</evidence>
<keyword evidence="3 6" id="KW-0812">Transmembrane</keyword>
<comment type="similarity">
    <text evidence="2">Belongs to the UPF0496 family.</text>
</comment>
<dbReference type="EMBL" id="AP005805">
    <property type="protein sequence ID" value="BAD62172.1"/>
    <property type="molecule type" value="Genomic_DNA"/>
</dbReference>
<keyword evidence="4 6" id="KW-1133">Transmembrane helix</keyword>
<dbReference type="InterPro" id="IPR007749">
    <property type="entry name" value="DUF677"/>
</dbReference>
<dbReference type="GO" id="GO:0016020">
    <property type="term" value="C:membrane"/>
    <property type="evidence" value="ECO:0007669"/>
    <property type="project" value="UniProtKB-SubCell"/>
</dbReference>
<accession>Q5Z522</accession>
<dbReference type="PANTHER" id="PTHR31113">
    <property type="entry name" value="UPF0496 PROTEIN 3-RELATED"/>
    <property type="match status" value="1"/>
</dbReference>
<evidence type="ECO:0000256" key="4">
    <source>
        <dbReference type="ARBA" id="ARBA00022989"/>
    </source>
</evidence>
<reference evidence="8" key="2">
    <citation type="journal article" date="2008" name="Nucleic Acids Res.">
        <title>The rice annotation project database (RAP-DB): 2008 update.</title>
        <authorList>
            <consortium name="The rice annotation project (RAP)"/>
        </authorList>
    </citation>
    <scope>GENOME REANNOTATION</scope>
    <source>
        <strain evidence="8">cv. Nipponbare</strain>
    </source>
</reference>
<reference evidence="8" key="1">
    <citation type="journal article" date="2005" name="Nature">
        <title>The map-based sequence of the rice genome.</title>
        <authorList>
            <consortium name="International rice genome sequencing project (IRGSP)"/>
            <person name="Matsumoto T."/>
            <person name="Wu J."/>
            <person name="Kanamori H."/>
            <person name="Katayose Y."/>
            <person name="Fujisawa M."/>
            <person name="Namiki N."/>
            <person name="Mizuno H."/>
            <person name="Yamamoto K."/>
            <person name="Antonio B.A."/>
            <person name="Baba T."/>
            <person name="Sakata K."/>
            <person name="Nagamura Y."/>
            <person name="Aoki H."/>
            <person name="Arikawa K."/>
            <person name="Arita K."/>
            <person name="Bito T."/>
            <person name="Chiden Y."/>
            <person name="Fujitsuka N."/>
            <person name="Fukunaka R."/>
            <person name="Hamada M."/>
            <person name="Harada C."/>
            <person name="Hayashi A."/>
            <person name="Hijishita S."/>
            <person name="Honda M."/>
            <person name="Hosokawa S."/>
            <person name="Ichikawa Y."/>
            <person name="Idonuma A."/>
            <person name="Iijima M."/>
            <person name="Ikeda M."/>
            <person name="Ikeno M."/>
            <person name="Ito K."/>
            <person name="Ito S."/>
            <person name="Ito T."/>
            <person name="Ito Y."/>
            <person name="Ito Y."/>
            <person name="Iwabuchi A."/>
            <person name="Kamiya K."/>
            <person name="Karasawa W."/>
            <person name="Kurita K."/>
            <person name="Katagiri S."/>
            <person name="Kikuta A."/>
            <person name="Kobayashi H."/>
            <person name="Kobayashi N."/>
            <person name="Machita K."/>
            <person name="Maehara T."/>
            <person name="Masukawa M."/>
            <person name="Mizubayashi T."/>
            <person name="Mukai Y."/>
            <person name="Nagasaki H."/>
            <person name="Nagata Y."/>
            <person name="Naito S."/>
            <person name="Nakashima M."/>
            <person name="Nakama Y."/>
            <person name="Nakamichi Y."/>
            <person name="Nakamura M."/>
            <person name="Meguro A."/>
            <person name="Negishi M."/>
            <person name="Ohta I."/>
            <person name="Ohta T."/>
            <person name="Okamoto M."/>
            <person name="Ono N."/>
            <person name="Saji S."/>
            <person name="Sakaguchi M."/>
            <person name="Sakai K."/>
            <person name="Shibata M."/>
            <person name="Shimokawa T."/>
            <person name="Song J."/>
            <person name="Takazaki Y."/>
            <person name="Terasawa K."/>
            <person name="Tsugane M."/>
            <person name="Tsuji K."/>
            <person name="Ueda S."/>
            <person name="Waki K."/>
            <person name="Yamagata H."/>
            <person name="Yamamoto M."/>
            <person name="Yamamoto S."/>
            <person name="Yamane H."/>
            <person name="Yoshiki S."/>
            <person name="Yoshihara R."/>
            <person name="Yukawa K."/>
            <person name="Zhong H."/>
            <person name="Yano M."/>
            <person name="Yuan Q."/>
            <person name="Ouyang S."/>
            <person name="Liu J."/>
            <person name="Jones K.M."/>
            <person name="Gansberger K."/>
            <person name="Moffat K."/>
            <person name="Hill J."/>
            <person name="Bera J."/>
            <person name="Fadrosh D."/>
            <person name="Jin S."/>
            <person name="Johri S."/>
            <person name="Kim M."/>
            <person name="Overton L."/>
            <person name="Reardon M."/>
            <person name="Tsitrin T."/>
            <person name="Vuong H."/>
            <person name="Weaver B."/>
            <person name="Ciecko A."/>
            <person name="Tallon L."/>
            <person name="Jackson J."/>
            <person name="Pai G."/>
            <person name="Aken S.V."/>
            <person name="Utterback T."/>
            <person name="Reidmuller S."/>
            <person name="Feldblyum T."/>
            <person name="Hsiao J."/>
            <person name="Zismann V."/>
            <person name="Iobst S."/>
            <person name="de Vazeille A.R."/>
            <person name="Buell C.R."/>
            <person name="Ying K."/>
            <person name="Li Y."/>
            <person name="Lu T."/>
            <person name="Huang Y."/>
            <person name="Zhao Q."/>
            <person name="Feng Q."/>
            <person name="Zhang L."/>
            <person name="Zhu J."/>
            <person name="Weng Q."/>
            <person name="Mu J."/>
            <person name="Lu Y."/>
            <person name="Fan D."/>
            <person name="Liu Y."/>
            <person name="Guan J."/>
            <person name="Zhang Y."/>
            <person name="Yu S."/>
            <person name="Liu X."/>
            <person name="Zhang Y."/>
            <person name="Hong G."/>
            <person name="Han B."/>
            <person name="Choisne N."/>
            <person name="Demange N."/>
            <person name="Orjeda G."/>
            <person name="Samain S."/>
            <person name="Cattolico L."/>
            <person name="Pelletier E."/>
            <person name="Couloux A."/>
            <person name="Segurens B."/>
            <person name="Wincker P."/>
            <person name="D'Hont A."/>
            <person name="Scarpelli C."/>
            <person name="Weissenbach J."/>
            <person name="Salanoubat M."/>
            <person name="Quetier F."/>
            <person name="Yu Y."/>
            <person name="Kim H.R."/>
            <person name="Rambo T."/>
            <person name="Currie J."/>
            <person name="Collura K."/>
            <person name="Luo M."/>
            <person name="Yang T."/>
            <person name="Ammiraju J.S.S."/>
            <person name="Engler F."/>
            <person name="Soderlund C."/>
            <person name="Wing R.A."/>
            <person name="Palmer L.E."/>
            <person name="de la Bastide M."/>
            <person name="Spiegel L."/>
            <person name="Nascimento L."/>
            <person name="Zutavern T."/>
            <person name="O'Shaughnessy A."/>
            <person name="Dike S."/>
            <person name="Dedhia N."/>
            <person name="Preston R."/>
            <person name="Balija V."/>
            <person name="McCombie W.R."/>
            <person name="Chow T."/>
            <person name="Chen H."/>
            <person name="Chung M."/>
            <person name="Chen C."/>
            <person name="Shaw J."/>
            <person name="Wu H."/>
            <person name="Hsiao K."/>
            <person name="Chao Y."/>
            <person name="Chu M."/>
            <person name="Cheng C."/>
            <person name="Hour A."/>
            <person name="Lee P."/>
            <person name="Lin S."/>
            <person name="Lin Y."/>
            <person name="Liou J."/>
            <person name="Liu S."/>
            <person name="Hsing Y."/>
            <person name="Raghuvanshi S."/>
            <person name="Mohanty A."/>
            <person name="Bharti A.K."/>
            <person name="Gaur A."/>
            <person name="Gupta V."/>
            <person name="Kumar D."/>
            <person name="Ravi V."/>
            <person name="Vij S."/>
            <person name="Kapur A."/>
            <person name="Khurana P."/>
            <person name="Khurana P."/>
            <person name="Khurana J.P."/>
            <person name="Tyagi A.K."/>
            <person name="Gaikwad K."/>
            <person name="Singh A."/>
            <person name="Dalal V."/>
            <person name="Srivastava S."/>
            <person name="Dixit A."/>
            <person name="Pal A.K."/>
            <person name="Ghazi I.A."/>
            <person name="Yadav M."/>
            <person name="Pandit A."/>
            <person name="Bhargava A."/>
            <person name="Sureshbabu K."/>
            <person name="Batra K."/>
            <person name="Sharma T.R."/>
            <person name="Mohapatra T."/>
            <person name="Singh N.K."/>
            <person name="Messing J."/>
            <person name="Nelson A.B."/>
            <person name="Fuks G."/>
            <person name="Kavchok S."/>
            <person name="Keizer G."/>
            <person name="Linton E."/>
            <person name="Llaca V."/>
            <person name="Song R."/>
            <person name="Tanyolac B."/>
            <person name="Young S."/>
            <person name="Ho-Il K."/>
            <person name="Hahn J.H."/>
            <person name="Sangsakoo G."/>
            <person name="Vanavichit A."/>
            <person name="de Mattos Luiz.A.T."/>
            <person name="Zimmer P.D."/>
            <person name="Malone G."/>
            <person name="Dellagostin O."/>
            <person name="de Oliveira A.C."/>
            <person name="Bevan M."/>
            <person name="Bancroft I."/>
            <person name="Minx P."/>
            <person name="Cordum H."/>
            <person name="Wilson R."/>
            <person name="Cheng Z."/>
            <person name="Jin W."/>
            <person name="Jiang J."/>
            <person name="Leong S.A."/>
            <person name="Iwama H."/>
            <person name="Gojobori T."/>
            <person name="Itoh T."/>
            <person name="Niimura Y."/>
            <person name="Fujii Y."/>
            <person name="Habara T."/>
            <person name="Sakai H."/>
            <person name="Sato Y."/>
            <person name="Wilson G."/>
            <person name="Kumar K."/>
            <person name="McCouch S."/>
            <person name="Juretic N."/>
            <person name="Hoen D."/>
            <person name="Wright S."/>
            <person name="Bruskiewich R."/>
            <person name="Bureau T."/>
            <person name="Miyao A."/>
            <person name="Hirochika H."/>
            <person name="Nishikawa T."/>
            <person name="Kadowaki K."/>
            <person name="Sugiura M."/>
            <person name="Burr B."/>
            <person name="Sasaki T."/>
        </authorList>
    </citation>
    <scope>NUCLEOTIDE SEQUENCE [LARGE SCALE GENOMIC DNA]</scope>
    <source>
        <strain evidence="8">cv. Nipponbare</strain>
    </source>
</reference>
<proteinExistence type="inferred from homology"/>
<protein>
    <submittedName>
        <fullName evidence="7">Uncharacterized protein</fullName>
    </submittedName>
</protein>
<evidence type="ECO:0000256" key="1">
    <source>
        <dbReference type="ARBA" id="ARBA00004370"/>
    </source>
</evidence>
<dbReference type="Proteomes" id="UP000000763">
    <property type="component" value="Chromosome 6"/>
</dbReference>
<evidence type="ECO:0000256" key="2">
    <source>
        <dbReference type="ARBA" id="ARBA00009074"/>
    </source>
</evidence>
<dbReference type="PANTHER" id="PTHR31113:SF2">
    <property type="entry name" value="OS04G0423200 PROTEIN"/>
    <property type="match status" value="1"/>
</dbReference>
<gene>
    <name evidence="7" type="primary">OSJNBb0006M19.21</name>
</gene>